<dbReference type="EMBL" id="FPBP01000025">
    <property type="protein sequence ID" value="SFU98305.1"/>
    <property type="molecule type" value="Genomic_DNA"/>
</dbReference>
<dbReference type="STRING" id="463301.SAMN04487955_1259"/>
<dbReference type="Proteomes" id="UP000198693">
    <property type="component" value="Unassembled WGS sequence"/>
</dbReference>
<proteinExistence type="predicted"/>
<evidence type="ECO:0000313" key="2">
    <source>
        <dbReference type="EMBL" id="SFU98305.1"/>
    </source>
</evidence>
<dbReference type="InterPro" id="IPR008972">
    <property type="entry name" value="Cupredoxin"/>
</dbReference>
<feature type="signal peptide" evidence="1">
    <location>
        <begin position="1"/>
        <end position="25"/>
    </location>
</feature>
<dbReference type="AlphaFoldDB" id="A0A1I7KLJ1"/>
<dbReference type="SUPFAM" id="SSF49503">
    <property type="entry name" value="Cupredoxins"/>
    <property type="match status" value="1"/>
</dbReference>
<dbReference type="RefSeq" id="WP_139233046.1">
    <property type="nucleotide sequence ID" value="NZ_FPBP01000025.1"/>
</dbReference>
<name>A0A1I7KLJ1_9GAMM</name>
<gene>
    <name evidence="2" type="ORF">SAMN04487955_1259</name>
</gene>
<evidence type="ECO:0000256" key="1">
    <source>
        <dbReference type="SAM" id="SignalP"/>
    </source>
</evidence>
<sequence>MHPKKRAMAMAGALLLCALVGIGRAHDIADQWPAHQVQGFVPEAPAKGKDNSATVIERTLGDGPTGTIVVSQGARVRLVLHAPADTELHLHGYDLGGTTANAAPVVMSFRADHVGRFPIEAHGVKDLLGRTDRVLAYIEVRPE</sequence>
<accession>A0A1I7KLJ1</accession>
<reference evidence="3" key="1">
    <citation type="submission" date="2016-10" db="EMBL/GenBank/DDBJ databases">
        <authorList>
            <person name="Varghese N."/>
            <person name="Submissions S."/>
        </authorList>
    </citation>
    <scope>NUCLEOTIDE SEQUENCE [LARGE SCALE GENOMIC DNA]</scope>
    <source>
        <strain evidence="3">CGMCC 1.6981</strain>
    </source>
</reference>
<keyword evidence="1" id="KW-0732">Signal</keyword>
<keyword evidence="3" id="KW-1185">Reference proteome</keyword>
<evidence type="ECO:0000313" key="3">
    <source>
        <dbReference type="Proteomes" id="UP000198693"/>
    </source>
</evidence>
<dbReference type="OrthoDB" id="6717945at2"/>
<evidence type="ECO:0008006" key="4">
    <source>
        <dbReference type="Google" id="ProtNLM"/>
    </source>
</evidence>
<organism evidence="2 3">
    <name type="scientific">Halomonas korlensis</name>
    <dbReference type="NCBI Taxonomy" id="463301"/>
    <lineage>
        <taxon>Bacteria</taxon>
        <taxon>Pseudomonadati</taxon>
        <taxon>Pseudomonadota</taxon>
        <taxon>Gammaproteobacteria</taxon>
        <taxon>Oceanospirillales</taxon>
        <taxon>Halomonadaceae</taxon>
        <taxon>Halomonas</taxon>
    </lineage>
</organism>
<protein>
    <recommendedName>
        <fullName evidence="4">Multicopper oxidase</fullName>
    </recommendedName>
</protein>
<feature type="chain" id="PRO_5011648263" description="Multicopper oxidase" evidence="1">
    <location>
        <begin position="26"/>
        <end position="143"/>
    </location>
</feature>